<name>A0ABN0BHU6_BACFG</name>
<dbReference type="EMBL" id="EQ973213">
    <property type="protein sequence ID" value="EFR52494.1"/>
    <property type="molecule type" value="Genomic_DNA"/>
</dbReference>
<dbReference type="SUPFAM" id="SSF56349">
    <property type="entry name" value="DNA breaking-rejoining enzymes"/>
    <property type="match status" value="1"/>
</dbReference>
<accession>A0ABN0BHU6</accession>
<keyword evidence="2" id="KW-1185">Reference proteome</keyword>
<gene>
    <name evidence="1" type="ORF">BFAG_01189</name>
</gene>
<reference evidence="1 2" key="1">
    <citation type="submission" date="2008-12" db="EMBL/GenBank/DDBJ databases">
        <title>Annotation of Bacteroides fragilis strain 3_1_12.</title>
        <authorList>
            <consortium name="The Broad Institute Genome Sequencing Platform"/>
            <person name="Ward D."/>
            <person name="Young S.K."/>
            <person name="Kodira C.D."/>
            <person name="Zeng Q."/>
            <person name="Koehrsen M."/>
            <person name="Alvarado L."/>
            <person name="Berlin A."/>
            <person name="Borenstein D."/>
            <person name="Chen Z."/>
            <person name="Engels R."/>
            <person name="Freedman E."/>
            <person name="Gellesch M."/>
            <person name="Goldberg J."/>
            <person name="Griggs A."/>
            <person name="Gujja S."/>
            <person name="Heiman D."/>
            <person name="Hepburn T."/>
            <person name="Howarth C."/>
            <person name="Jen D."/>
            <person name="Larson L."/>
            <person name="Lewis B."/>
            <person name="Mehta T."/>
            <person name="Park D."/>
            <person name="Pearson M."/>
            <person name="Roberts A."/>
            <person name="Saif S."/>
            <person name="Shea T."/>
            <person name="Shenoy N."/>
            <person name="Sisk P."/>
            <person name="Stolte C."/>
            <person name="Sykes S."/>
            <person name="Walk T."/>
            <person name="White J."/>
            <person name="Yandava C."/>
            <person name="Allen-Vercoe E."/>
            <person name="Strauss J."/>
            <person name="Ambrose C."/>
            <person name="Lander E."/>
            <person name="Nusbaum C."/>
            <person name="Galagan J."/>
            <person name="Birren B."/>
        </authorList>
    </citation>
    <scope>NUCLEOTIDE SEQUENCE [LARGE SCALE GENOMIC DNA]</scope>
    <source>
        <strain evidence="1 2">3_1_12</strain>
    </source>
</reference>
<organism evidence="1 2">
    <name type="scientific">Bacteroides fragilis 3_1_12</name>
    <dbReference type="NCBI Taxonomy" id="457424"/>
    <lineage>
        <taxon>Bacteria</taxon>
        <taxon>Pseudomonadati</taxon>
        <taxon>Bacteroidota</taxon>
        <taxon>Bacteroidia</taxon>
        <taxon>Bacteroidales</taxon>
        <taxon>Bacteroidaceae</taxon>
        <taxon>Bacteroides</taxon>
    </lineage>
</organism>
<evidence type="ECO:0000313" key="2">
    <source>
        <dbReference type="Proteomes" id="UP000005101"/>
    </source>
</evidence>
<evidence type="ECO:0000313" key="1">
    <source>
        <dbReference type="EMBL" id="EFR52494.1"/>
    </source>
</evidence>
<protein>
    <recommendedName>
        <fullName evidence="3">Tyr recombinase domain-containing protein</fullName>
    </recommendedName>
</protein>
<dbReference type="InterPro" id="IPR011010">
    <property type="entry name" value="DNA_brk_join_enz"/>
</dbReference>
<dbReference type="Proteomes" id="UP000005101">
    <property type="component" value="Unassembled WGS sequence"/>
</dbReference>
<dbReference type="RefSeq" id="WP_005776649.1">
    <property type="nucleotide sequence ID" value="NZ_EQ973213.1"/>
</dbReference>
<sequence length="89" mass="10196">MLWIRTAPQKTGTPCDIPLLELPKQIIEKYEGIAKDGKLLPMLSCGSLNKNLKVIAKLCNIERKLIYHIRRHSNFSFLLKYSTLQNLTA</sequence>
<evidence type="ECO:0008006" key="3">
    <source>
        <dbReference type="Google" id="ProtNLM"/>
    </source>
</evidence>
<proteinExistence type="predicted"/>